<dbReference type="CDD" id="cd05403">
    <property type="entry name" value="NT_KNTase_like"/>
    <property type="match status" value="1"/>
</dbReference>
<keyword evidence="7" id="KW-0460">Magnesium</keyword>
<dbReference type="InterPro" id="IPR043519">
    <property type="entry name" value="NT_sf"/>
</dbReference>
<comment type="cofactor">
    <cofactor evidence="1">
        <name>Mg(2+)</name>
        <dbReference type="ChEBI" id="CHEBI:18420"/>
    </cofactor>
</comment>
<keyword evidence="2" id="KW-0808">Transferase</keyword>
<keyword evidence="6" id="KW-0067">ATP-binding</keyword>
<evidence type="ECO:0000256" key="1">
    <source>
        <dbReference type="ARBA" id="ARBA00001946"/>
    </source>
</evidence>
<evidence type="ECO:0000313" key="9">
    <source>
        <dbReference type="EMBL" id="MDX8335103.1"/>
    </source>
</evidence>
<feature type="domain" description="Polymerase beta nucleotidyltransferase" evidence="8">
    <location>
        <begin position="17"/>
        <end position="77"/>
    </location>
</feature>
<evidence type="ECO:0000256" key="4">
    <source>
        <dbReference type="ARBA" id="ARBA00022723"/>
    </source>
</evidence>
<sequence length="108" mass="12600">MKINKENILSVLKALDKDKYSILEIGLFGSYAREEETDSSDIDIIVKIEFKKGMYRNFCALQEELENTFGKKVDLVEKSVFDYKFKNPDVKDYKEKVKEEILGSVIYV</sequence>
<dbReference type="InterPro" id="IPR041633">
    <property type="entry name" value="Polbeta"/>
</dbReference>
<dbReference type="PANTHER" id="PTHR33571:SF14">
    <property type="entry name" value="PROTEIN ADENYLYLTRANSFERASE MJ0435-RELATED"/>
    <property type="match status" value="1"/>
</dbReference>
<dbReference type="Gene3D" id="3.30.460.10">
    <property type="entry name" value="Beta Polymerase, domain 2"/>
    <property type="match status" value="1"/>
</dbReference>
<keyword evidence="4" id="KW-0479">Metal-binding</keyword>
<dbReference type="Pfam" id="PF18765">
    <property type="entry name" value="Polbeta"/>
    <property type="match status" value="1"/>
</dbReference>
<keyword evidence="10" id="KW-1185">Reference proteome</keyword>
<protein>
    <submittedName>
        <fullName evidence="9">Nucleotidyltransferase domain-containing protein</fullName>
    </submittedName>
</protein>
<evidence type="ECO:0000256" key="5">
    <source>
        <dbReference type="ARBA" id="ARBA00022741"/>
    </source>
</evidence>
<keyword evidence="3" id="KW-0548">Nucleotidyltransferase</keyword>
<organism evidence="9 10">
    <name type="scientific">Candidatus Cetobacterium colombiensis</name>
    <dbReference type="NCBI Taxonomy" id="3073100"/>
    <lineage>
        <taxon>Bacteria</taxon>
        <taxon>Fusobacteriati</taxon>
        <taxon>Fusobacteriota</taxon>
        <taxon>Fusobacteriia</taxon>
        <taxon>Fusobacteriales</taxon>
        <taxon>Fusobacteriaceae</taxon>
        <taxon>Cetobacterium</taxon>
    </lineage>
</organism>
<name>A0ABU4W6E6_9FUSO</name>
<dbReference type="InterPro" id="IPR052038">
    <property type="entry name" value="Type-VII_TA_antitoxin"/>
</dbReference>
<dbReference type="RefSeq" id="WP_320312513.1">
    <property type="nucleotide sequence ID" value="NZ_JAVIKH010000001.1"/>
</dbReference>
<evidence type="ECO:0000259" key="8">
    <source>
        <dbReference type="Pfam" id="PF18765"/>
    </source>
</evidence>
<gene>
    <name evidence="9" type="ORF">RFV38_01080</name>
</gene>
<dbReference type="Proteomes" id="UP001279681">
    <property type="component" value="Unassembled WGS sequence"/>
</dbReference>
<evidence type="ECO:0000256" key="7">
    <source>
        <dbReference type="ARBA" id="ARBA00022842"/>
    </source>
</evidence>
<evidence type="ECO:0000256" key="2">
    <source>
        <dbReference type="ARBA" id="ARBA00022679"/>
    </source>
</evidence>
<proteinExistence type="predicted"/>
<dbReference type="SUPFAM" id="SSF81301">
    <property type="entry name" value="Nucleotidyltransferase"/>
    <property type="match status" value="1"/>
</dbReference>
<reference evidence="10" key="1">
    <citation type="submission" date="2023-07" db="EMBL/GenBank/DDBJ databases">
        <authorList>
            <person name="Colorado M.A."/>
            <person name="Villamil L.M."/>
            <person name="Melo J.F."/>
            <person name="Rodriguez J.A."/>
            <person name="Ruiz R.Y."/>
        </authorList>
    </citation>
    <scope>NUCLEOTIDE SEQUENCE [LARGE SCALE GENOMIC DNA]</scope>
    <source>
        <strain evidence="10">C33</strain>
    </source>
</reference>
<evidence type="ECO:0000313" key="10">
    <source>
        <dbReference type="Proteomes" id="UP001279681"/>
    </source>
</evidence>
<dbReference type="PANTHER" id="PTHR33571">
    <property type="entry name" value="SSL8005 PROTEIN"/>
    <property type="match status" value="1"/>
</dbReference>
<accession>A0ABU4W6E6</accession>
<evidence type="ECO:0000256" key="6">
    <source>
        <dbReference type="ARBA" id="ARBA00022840"/>
    </source>
</evidence>
<dbReference type="EMBL" id="JAVIKH010000001">
    <property type="protein sequence ID" value="MDX8335103.1"/>
    <property type="molecule type" value="Genomic_DNA"/>
</dbReference>
<evidence type="ECO:0000256" key="3">
    <source>
        <dbReference type="ARBA" id="ARBA00022695"/>
    </source>
</evidence>
<comment type="caution">
    <text evidence="9">The sequence shown here is derived from an EMBL/GenBank/DDBJ whole genome shotgun (WGS) entry which is preliminary data.</text>
</comment>
<keyword evidence="5" id="KW-0547">Nucleotide-binding</keyword>